<feature type="transmembrane region" description="Helical" evidence="2">
    <location>
        <begin position="12"/>
        <end position="45"/>
    </location>
</feature>
<dbReference type="GO" id="GO:0005886">
    <property type="term" value="C:plasma membrane"/>
    <property type="evidence" value="ECO:0007669"/>
    <property type="project" value="TreeGrafter"/>
</dbReference>
<dbReference type="GO" id="GO:0006465">
    <property type="term" value="P:signal peptide processing"/>
    <property type="evidence" value="ECO:0007669"/>
    <property type="project" value="TreeGrafter"/>
</dbReference>
<protein>
    <submittedName>
        <fullName evidence="4">Prepilin peptidase</fullName>
    </submittedName>
</protein>
<dbReference type="Proteomes" id="UP000824074">
    <property type="component" value="Unassembled WGS sequence"/>
</dbReference>
<sequence>KISLFYPLFELLTGILFLLSYLVFGFTFEFLISIVFISILIIVSISDLKYYIIPDEVLIVGSIIIIILLLINSFINDISLFTGVLMPILNGGASFALLYLFKFFGDLLFQKECLGGGDIKLLFVIGLVIGFDMSIVCIFIASFIALPLSIVSLIKNNNNILPFGPYLSVAAIIILLTNLNLDMILNFFIA</sequence>
<dbReference type="Pfam" id="PF01478">
    <property type="entry name" value="Peptidase_A24"/>
    <property type="match status" value="1"/>
</dbReference>
<keyword evidence="2" id="KW-0812">Transmembrane</keyword>
<dbReference type="PANTHER" id="PTHR30487">
    <property type="entry name" value="TYPE 4 PREPILIN-LIKE PROTEINS LEADER PEPTIDE-PROCESSING ENZYME"/>
    <property type="match status" value="1"/>
</dbReference>
<keyword evidence="2" id="KW-0472">Membrane</keyword>
<dbReference type="AlphaFoldDB" id="A0A9D1IMR3"/>
<feature type="transmembrane region" description="Helical" evidence="2">
    <location>
        <begin position="166"/>
        <end position="189"/>
    </location>
</feature>
<evidence type="ECO:0000259" key="3">
    <source>
        <dbReference type="Pfam" id="PF01478"/>
    </source>
</evidence>
<organism evidence="4 5">
    <name type="scientific">Candidatus Aphodocola excrementigallinarum</name>
    <dbReference type="NCBI Taxonomy" id="2840670"/>
    <lineage>
        <taxon>Bacteria</taxon>
        <taxon>Bacillati</taxon>
        <taxon>Bacillota</taxon>
        <taxon>Bacilli</taxon>
        <taxon>Candidatus Aphodocola</taxon>
    </lineage>
</organism>
<comment type="similarity">
    <text evidence="1">Belongs to the peptidase A24 family.</text>
</comment>
<dbReference type="Gene3D" id="1.20.120.1220">
    <property type="match status" value="1"/>
</dbReference>
<dbReference type="PANTHER" id="PTHR30487:SF0">
    <property type="entry name" value="PREPILIN LEADER PEPTIDASE_N-METHYLTRANSFERASE-RELATED"/>
    <property type="match status" value="1"/>
</dbReference>
<feature type="transmembrane region" description="Helical" evidence="2">
    <location>
        <begin position="57"/>
        <end position="75"/>
    </location>
</feature>
<dbReference type="InterPro" id="IPR050882">
    <property type="entry name" value="Prepilin_peptidase/N-MTase"/>
</dbReference>
<dbReference type="GO" id="GO:0004190">
    <property type="term" value="F:aspartic-type endopeptidase activity"/>
    <property type="evidence" value="ECO:0007669"/>
    <property type="project" value="InterPro"/>
</dbReference>
<feature type="domain" description="Prepilin type IV endopeptidase peptidase" evidence="3">
    <location>
        <begin position="34"/>
        <end position="149"/>
    </location>
</feature>
<dbReference type="EMBL" id="DVMT01000026">
    <property type="protein sequence ID" value="HIU40127.1"/>
    <property type="molecule type" value="Genomic_DNA"/>
</dbReference>
<dbReference type="InterPro" id="IPR000045">
    <property type="entry name" value="Prepilin_IV_endopep_pep"/>
</dbReference>
<proteinExistence type="inferred from homology"/>
<evidence type="ECO:0000256" key="1">
    <source>
        <dbReference type="ARBA" id="ARBA00005801"/>
    </source>
</evidence>
<feature type="transmembrane region" description="Helical" evidence="2">
    <location>
        <begin position="121"/>
        <end position="146"/>
    </location>
</feature>
<evidence type="ECO:0000313" key="4">
    <source>
        <dbReference type="EMBL" id="HIU40127.1"/>
    </source>
</evidence>
<evidence type="ECO:0000256" key="2">
    <source>
        <dbReference type="SAM" id="Phobius"/>
    </source>
</evidence>
<comment type="caution">
    <text evidence="4">The sequence shown here is derived from an EMBL/GenBank/DDBJ whole genome shotgun (WGS) entry which is preliminary data.</text>
</comment>
<evidence type="ECO:0000313" key="5">
    <source>
        <dbReference type="Proteomes" id="UP000824074"/>
    </source>
</evidence>
<accession>A0A9D1IMR3</accession>
<reference evidence="4" key="2">
    <citation type="journal article" date="2021" name="PeerJ">
        <title>Extensive microbial diversity within the chicken gut microbiome revealed by metagenomics and culture.</title>
        <authorList>
            <person name="Gilroy R."/>
            <person name="Ravi A."/>
            <person name="Getino M."/>
            <person name="Pursley I."/>
            <person name="Horton D.L."/>
            <person name="Alikhan N.F."/>
            <person name="Baker D."/>
            <person name="Gharbi K."/>
            <person name="Hall N."/>
            <person name="Watson M."/>
            <person name="Adriaenssens E.M."/>
            <person name="Foster-Nyarko E."/>
            <person name="Jarju S."/>
            <person name="Secka A."/>
            <person name="Antonio M."/>
            <person name="Oren A."/>
            <person name="Chaudhuri R.R."/>
            <person name="La Ragione R."/>
            <person name="Hildebrand F."/>
            <person name="Pallen M.J."/>
        </authorList>
    </citation>
    <scope>NUCLEOTIDE SEQUENCE</scope>
    <source>
        <strain evidence="4">CHK193-30670</strain>
    </source>
</reference>
<gene>
    <name evidence="4" type="ORF">IAB68_02350</name>
</gene>
<feature type="non-terminal residue" evidence="4">
    <location>
        <position position="1"/>
    </location>
</feature>
<keyword evidence="2" id="KW-1133">Transmembrane helix</keyword>
<reference evidence="4" key="1">
    <citation type="submission" date="2020-10" db="EMBL/GenBank/DDBJ databases">
        <authorList>
            <person name="Gilroy R."/>
        </authorList>
    </citation>
    <scope>NUCLEOTIDE SEQUENCE</scope>
    <source>
        <strain evidence="4">CHK193-30670</strain>
    </source>
</reference>
<name>A0A9D1IMR3_9FIRM</name>
<feature type="transmembrane region" description="Helical" evidence="2">
    <location>
        <begin position="81"/>
        <end position="101"/>
    </location>
</feature>